<dbReference type="RefSeq" id="WP_394458820.1">
    <property type="nucleotide sequence ID" value="NZ_JBIGHZ010000001.1"/>
</dbReference>
<evidence type="ECO:0000313" key="1">
    <source>
        <dbReference type="EMBL" id="MFG6446631.1"/>
    </source>
</evidence>
<sequence length="52" mass="5767">MKRWLGIALCLVMALWFVSGMVMLYVGYPRLTPQEQLQALPALSVTANASAR</sequence>
<evidence type="ECO:0000313" key="2">
    <source>
        <dbReference type="Proteomes" id="UP001606099"/>
    </source>
</evidence>
<comment type="caution">
    <text evidence="1">The sequence shown here is derived from an EMBL/GenBank/DDBJ whole genome shotgun (WGS) entry which is preliminary data.</text>
</comment>
<accession>A0ABW7FQN4</accession>
<protein>
    <submittedName>
        <fullName evidence="1">Uncharacterized protein</fullName>
    </submittedName>
</protein>
<name>A0ABW7FQN4_9BURK</name>
<dbReference type="EMBL" id="JBIGHZ010000001">
    <property type="protein sequence ID" value="MFG6446631.1"/>
    <property type="molecule type" value="Genomic_DNA"/>
</dbReference>
<gene>
    <name evidence="1" type="ORF">ACG0Z6_00090</name>
</gene>
<dbReference type="Proteomes" id="UP001606099">
    <property type="component" value="Unassembled WGS sequence"/>
</dbReference>
<organism evidence="1 2">
    <name type="scientific">Roseateles rivi</name>
    <dbReference type="NCBI Taxonomy" id="3299028"/>
    <lineage>
        <taxon>Bacteria</taxon>
        <taxon>Pseudomonadati</taxon>
        <taxon>Pseudomonadota</taxon>
        <taxon>Betaproteobacteria</taxon>
        <taxon>Burkholderiales</taxon>
        <taxon>Sphaerotilaceae</taxon>
        <taxon>Roseateles</taxon>
    </lineage>
</organism>
<proteinExistence type="predicted"/>
<keyword evidence="2" id="KW-1185">Reference proteome</keyword>
<reference evidence="1 2" key="1">
    <citation type="submission" date="2024-08" db="EMBL/GenBank/DDBJ databases">
        <authorList>
            <person name="Lu H."/>
        </authorList>
    </citation>
    <scope>NUCLEOTIDE SEQUENCE [LARGE SCALE GENOMIC DNA]</scope>
    <source>
        <strain evidence="1 2">BYS180W</strain>
    </source>
</reference>